<dbReference type="InterPro" id="IPR035198">
    <property type="entry name" value="SU10_MCP"/>
</dbReference>
<evidence type="ECO:0000313" key="1">
    <source>
        <dbReference type="EMBL" id="PSK96693.1"/>
    </source>
</evidence>
<keyword evidence="2" id="KW-1185">Reference proteome</keyword>
<proteinExistence type="predicted"/>
<dbReference type="EMBL" id="PYGE01000025">
    <property type="protein sequence ID" value="PSK96693.1"/>
    <property type="molecule type" value="Genomic_DNA"/>
</dbReference>
<accession>A0A2P8DHL3</accession>
<gene>
    <name evidence="1" type="ORF">CLV30_12575</name>
</gene>
<dbReference type="RefSeq" id="WP_106539623.1">
    <property type="nucleotide sequence ID" value="NZ_PYGE01000025.1"/>
</dbReference>
<reference evidence="1 2" key="1">
    <citation type="submission" date="2018-03" db="EMBL/GenBank/DDBJ databases">
        <title>Genomic Encyclopedia of Archaeal and Bacterial Type Strains, Phase II (KMG-II): from individual species to whole genera.</title>
        <authorList>
            <person name="Goeker M."/>
        </authorList>
    </citation>
    <scope>NUCLEOTIDE SEQUENCE [LARGE SCALE GENOMIC DNA]</scope>
    <source>
        <strain evidence="1 2">DSM 45211</strain>
    </source>
</reference>
<evidence type="ECO:0008006" key="3">
    <source>
        <dbReference type="Google" id="ProtNLM"/>
    </source>
</evidence>
<comment type="caution">
    <text evidence="1">The sequence shown here is derived from an EMBL/GenBank/DDBJ whole genome shotgun (WGS) entry which is preliminary data.</text>
</comment>
<dbReference type="AlphaFoldDB" id="A0A2P8DHL3"/>
<protein>
    <recommendedName>
        <fullName evidence="3">Major capsid protein</fullName>
    </recommendedName>
</protein>
<name>A0A2P8DHL3_9ACTN</name>
<sequence length="406" mass="42992">MAGIAGQGTTFNLPNYVGELFAVTPTDTPFLSSIGGLTGGESAASVLFQWTGYDLRNADKNRQRTEGANAPTPENRTRFNVTNVVEVHQESVDISYTKLAATGQFNSTGSNHPGAVGVAGSNPVLDEMDWQVRQALVQIARDIEKGFIGGTFQNPSDNSQPRKTRGILQATQTNASDQAELIGGGGATIATDGTVTETNSLTEDAAVSARALTGGAVGVLDDDHLYYAVNVSGTSFQLATKPGGAPITFGSSGGADFYKTVALTEPFVLDLLQDVWDNGGIMEQETATLMANSTLKRALTKIFVTDKNYQEQTRNVGGVAVQTIETDFGTLNIMLNRYMPSGALEVVSLEECAPVFLPIPGKGFLFQEPLAKDGAAEREQIYGEVGLKYGNEKAHGKLLGIHRASA</sequence>
<organism evidence="1 2">
    <name type="scientific">Haloactinopolyspora alba</name>
    <dbReference type="NCBI Taxonomy" id="648780"/>
    <lineage>
        <taxon>Bacteria</taxon>
        <taxon>Bacillati</taxon>
        <taxon>Actinomycetota</taxon>
        <taxon>Actinomycetes</taxon>
        <taxon>Jiangellales</taxon>
        <taxon>Jiangellaceae</taxon>
        <taxon>Haloactinopolyspora</taxon>
    </lineage>
</organism>
<evidence type="ECO:0000313" key="2">
    <source>
        <dbReference type="Proteomes" id="UP000243528"/>
    </source>
</evidence>
<dbReference type="OrthoDB" id="4578721at2"/>
<dbReference type="Proteomes" id="UP000243528">
    <property type="component" value="Unassembled WGS sequence"/>
</dbReference>
<dbReference type="Pfam" id="PF17236">
    <property type="entry name" value="SU10_MCP"/>
    <property type="match status" value="1"/>
</dbReference>